<dbReference type="RefSeq" id="XP_017018664.1">
    <property type="nucleotide sequence ID" value="XM_017163175.3"/>
</dbReference>
<dbReference type="AlphaFoldDB" id="A0A6P4I488"/>
<evidence type="ECO:0000313" key="2">
    <source>
        <dbReference type="Proteomes" id="UP001652661"/>
    </source>
</evidence>
<gene>
    <name evidence="3" type="primary">LOC108072136</name>
</gene>
<name>A0A6P4I488_DROKI</name>
<dbReference type="Proteomes" id="UP001652661">
    <property type="component" value="Chromosome 3R"/>
</dbReference>
<reference evidence="3" key="1">
    <citation type="submission" date="2025-08" db="UniProtKB">
        <authorList>
            <consortium name="RefSeq"/>
        </authorList>
    </citation>
    <scope>IDENTIFICATION</scope>
    <source>
        <strain evidence="3">14028-0561.14</strain>
        <tissue evidence="3">Whole fly</tissue>
    </source>
</reference>
<keyword evidence="2" id="KW-1185">Reference proteome</keyword>
<accession>A0A6P4I488</accession>
<sequence>MKTESNNEFVVLTEVVQKQYVLYLERQLRENVCAWAGQSRNRHKPTAWACIPESLQKLEAKAVKACMAAQVYQRVMVKTIAAVRRSTQEGRLANVLFDQMQNQSTAAGGDVMPAKSMEISVDKGTQTIWNDNQNGHDSNLEDDNCESYELRRKIDMFQARLQESAEVKEPICRRCRSKNVEKKKQPHPDQGSPFSETEDAVAQELAMLFGDEHTDLNEIFGIEPSAVNDDPQISAILEEIENAELPSPRKTEDPPSPASDRQQHSQELDLRQSRWPCELYVQRMRLNACMVRALEADWRCEDRLRYTFRELFGEDSDDEFATEISSPSIDLADEVLLASCVFRIRPWIVRHLMSPLEEGLIANRFLFKKLAKLLAHSIVMVNPYCSDVQIKQAVEHLFCLRPRGIQSAYDLDNLPPLDVDKFEV</sequence>
<evidence type="ECO:0000313" key="3">
    <source>
        <dbReference type="RefSeq" id="XP_017018664.1"/>
    </source>
</evidence>
<dbReference type="GeneID" id="108072136"/>
<protein>
    <submittedName>
        <fullName evidence="3">Uncharacterized protein</fullName>
    </submittedName>
</protein>
<evidence type="ECO:0000256" key="1">
    <source>
        <dbReference type="SAM" id="MobiDB-lite"/>
    </source>
</evidence>
<proteinExistence type="predicted"/>
<organism evidence="2 3">
    <name type="scientific">Drosophila kikkawai</name>
    <name type="common">Fruit fly</name>
    <dbReference type="NCBI Taxonomy" id="30033"/>
    <lineage>
        <taxon>Eukaryota</taxon>
        <taxon>Metazoa</taxon>
        <taxon>Ecdysozoa</taxon>
        <taxon>Arthropoda</taxon>
        <taxon>Hexapoda</taxon>
        <taxon>Insecta</taxon>
        <taxon>Pterygota</taxon>
        <taxon>Neoptera</taxon>
        <taxon>Endopterygota</taxon>
        <taxon>Diptera</taxon>
        <taxon>Brachycera</taxon>
        <taxon>Muscomorpha</taxon>
        <taxon>Ephydroidea</taxon>
        <taxon>Drosophilidae</taxon>
        <taxon>Drosophila</taxon>
        <taxon>Sophophora</taxon>
    </lineage>
</organism>
<dbReference type="OrthoDB" id="6594281at2759"/>
<feature type="region of interest" description="Disordered" evidence="1">
    <location>
        <begin position="241"/>
        <end position="268"/>
    </location>
</feature>